<dbReference type="Proteomes" id="UP000298061">
    <property type="component" value="Unassembled WGS sequence"/>
</dbReference>
<dbReference type="OrthoDB" id="29024at2759"/>
<sequence>MAGGPTLQIEAVAFVTRGARLDPAEVYKGPQRLGKALLDSSLALPLLIQVAQQRQSAVYQTQDTHLKSIASLYELSNTGFSIAYLLTTPSVIRAQDYALKIVPFLAELGEVYGICASIVMQIMRPILQASLLVRLSVSFNQETYFTSRTEIRPRPERAGAHCRRRSRKATEGALAAKRDPSAANSRIASPGSTEPPASDPNGDAKPATQDPKPSEDASPWMPGIEALFDDLKKVAPKEAHDIVGPGFYMTFWQLSTYDLAPPSSKYDDEGANLHALSRQEDTKYVQADRSSDRTKRQTAFAHRSRRERCNMFVHTLA</sequence>
<dbReference type="EMBL" id="SFCI01000075">
    <property type="protein sequence ID" value="TFY82830.1"/>
    <property type="molecule type" value="Genomic_DNA"/>
</dbReference>
<feature type="region of interest" description="Disordered" evidence="1">
    <location>
        <begin position="150"/>
        <end position="221"/>
    </location>
</feature>
<feature type="region of interest" description="Disordered" evidence="1">
    <location>
        <begin position="282"/>
        <end position="301"/>
    </location>
</feature>
<dbReference type="Pfam" id="PF11262">
    <property type="entry name" value="Tho2"/>
    <property type="match status" value="1"/>
</dbReference>
<dbReference type="PANTHER" id="PTHR21597">
    <property type="entry name" value="THO2 PROTEIN"/>
    <property type="match status" value="1"/>
</dbReference>
<dbReference type="InterPro" id="IPR021418">
    <property type="entry name" value="THO_THOC2_C"/>
</dbReference>
<feature type="compositionally biased region" description="Basic and acidic residues" evidence="1">
    <location>
        <begin position="150"/>
        <end position="159"/>
    </location>
</feature>
<dbReference type="PANTHER" id="PTHR21597:SF0">
    <property type="entry name" value="THO COMPLEX SUBUNIT 2"/>
    <property type="match status" value="1"/>
</dbReference>
<dbReference type="GO" id="GO:0000445">
    <property type="term" value="C:THO complex part of transcription export complex"/>
    <property type="evidence" value="ECO:0007669"/>
    <property type="project" value="TreeGrafter"/>
</dbReference>
<evidence type="ECO:0000259" key="2">
    <source>
        <dbReference type="Pfam" id="PF11262"/>
    </source>
</evidence>
<proteinExistence type="predicted"/>
<evidence type="ECO:0000256" key="1">
    <source>
        <dbReference type="SAM" id="MobiDB-lite"/>
    </source>
</evidence>
<evidence type="ECO:0000313" key="3">
    <source>
        <dbReference type="EMBL" id="TFY82830.1"/>
    </source>
</evidence>
<dbReference type="GO" id="GO:0003729">
    <property type="term" value="F:mRNA binding"/>
    <property type="evidence" value="ECO:0007669"/>
    <property type="project" value="TreeGrafter"/>
</dbReference>
<organism evidence="3 4">
    <name type="scientific">Hericium alpestre</name>
    <dbReference type="NCBI Taxonomy" id="135208"/>
    <lineage>
        <taxon>Eukaryota</taxon>
        <taxon>Fungi</taxon>
        <taxon>Dikarya</taxon>
        <taxon>Basidiomycota</taxon>
        <taxon>Agaricomycotina</taxon>
        <taxon>Agaricomycetes</taxon>
        <taxon>Russulales</taxon>
        <taxon>Hericiaceae</taxon>
        <taxon>Hericium</taxon>
    </lineage>
</organism>
<protein>
    <recommendedName>
        <fullName evidence="2">THO complex subunitTHOC2 C-terminal domain-containing protein</fullName>
    </recommendedName>
</protein>
<name>A0A4Z0A8H5_9AGAM</name>
<dbReference type="GO" id="GO:0006406">
    <property type="term" value="P:mRNA export from nucleus"/>
    <property type="evidence" value="ECO:0007669"/>
    <property type="project" value="InterPro"/>
</dbReference>
<keyword evidence="4" id="KW-1185">Reference proteome</keyword>
<feature type="domain" description="THO complex subunitTHOC2 C-terminal" evidence="2">
    <location>
        <begin position="242"/>
        <end position="316"/>
    </location>
</feature>
<feature type="compositionally biased region" description="Polar residues" evidence="1">
    <location>
        <begin position="182"/>
        <end position="192"/>
    </location>
</feature>
<comment type="caution">
    <text evidence="3">The sequence shown here is derived from an EMBL/GenBank/DDBJ whole genome shotgun (WGS) entry which is preliminary data.</text>
</comment>
<dbReference type="GO" id="GO:0006397">
    <property type="term" value="P:mRNA processing"/>
    <property type="evidence" value="ECO:0007669"/>
    <property type="project" value="InterPro"/>
</dbReference>
<accession>A0A4Z0A8H5</accession>
<reference evidence="3 4" key="1">
    <citation type="submission" date="2019-02" db="EMBL/GenBank/DDBJ databases">
        <title>Genome sequencing of the rare red list fungi Hericium alpestre (H. flagellum).</title>
        <authorList>
            <person name="Buettner E."/>
            <person name="Kellner H."/>
        </authorList>
    </citation>
    <scope>NUCLEOTIDE SEQUENCE [LARGE SCALE GENOMIC DNA]</scope>
    <source>
        <strain evidence="3 4">DSM 108284</strain>
    </source>
</reference>
<dbReference type="InterPro" id="IPR040007">
    <property type="entry name" value="Tho2"/>
</dbReference>
<gene>
    <name evidence="3" type="ORF">EWM64_g1183</name>
</gene>
<dbReference type="STRING" id="135208.A0A4Z0A8H5"/>
<evidence type="ECO:0000313" key="4">
    <source>
        <dbReference type="Proteomes" id="UP000298061"/>
    </source>
</evidence>
<dbReference type="AlphaFoldDB" id="A0A4Z0A8H5"/>